<sequence length="173" mass="19908">MFVARQKLFVLVSLPHSGIYDTAHRIFQRSSFFPFKGPIRCAGFGEALFAVLNVHNYRLSTREYLRELRRFLRRHGGKEVHLVLNLVLYTEGTHAMGEVIRELNRTSLDIHYLVLQSNYINRQVMSSELLAVLKGWIKQGTVHVNDTLVMGSQIRLDQRAEELCAVIRQVVAS</sequence>
<gene>
    <name evidence="1" type="ORF">SAMN05444266_105486</name>
</gene>
<dbReference type="AlphaFoldDB" id="A0A1M7EL60"/>
<evidence type="ECO:0000313" key="2">
    <source>
        <dbReference type="Proteomes" id="UP000184420"/>
    </source>
</evidence>
<organism evidence="1 2">
    <name type="scientific">Chitinophaga jiangningensis</name>
    <dbReference type="NCBI Taxonomy" id="1419482"/>
    <lineage>
        <taxon>Bacteria</taxon>
        <taxon>Pseudomonadati</taxon>
        <taxon>Bacteroidota</taxon>
        <taxon>Chitinophagia</taxon>
        <taxon>Chitinophagales</taxon>
        <taxon>Chitinophagaceae</taxon>
        <taxon>Chitinophaga</taxon>
    </lineage>
</organism>
<dbReference type="EMBL" id="FRBL01000005">
    <property type="protein sequence ID" value="SHL92376.1"/>
    <property type="molecule type" value="Genomic_DNA"/>
</dbReference>
<evidence type="ECO:0000313" key="1">
    <source>
        <dbReference type="EMBL" id="SHL92376.1"/>
    </source>
</evidence>
<reference evidence="1 2" key="1">
    <citation type="submission" date="2016-11" db="EMBL/GenBank/DDBJ databases">
        <authorList>
            <person name="Jaros S."/>
            <person name="Januszkiewicz K."/>
            <person name="Wedrychowicz H."/>
        </authorList>
    </citation>
    <scope>NUCLEOTIDE SEQUENCE [LARGE SCALE GENOMIC DNA]</scope>
    <source>
        <strain evidence="1 2">DSM 27406</strain>
    </source>
</reference>
<accession>A0A1M7EL60</accession>
<protein>
    <submittedName>
        <fullName evidence="1">Uncharacterized protein</fullName>
    </submittedName>
</protein>
<name>A0A1M7EL60_9BACT</name>
<proteinExistence type="predicted"/>
<dbReference type="Proteomes" id="UP000184420">
    <property type="component" value="Unassembled WGS sequence"/>
</dbReference>
<keyword evidence="2" id="KW-1185">Reference proteome</keyword>